<feature type="region of interest" description="Disordered" evidence="1">
    <location>
        <begin position="52"/>
        <end position="74"/>
    </location>
</feature>
<feature type="chain" id="PRO_5042083775" description="Secreted protein" evidence="2">
    <location>
        <begin position="29"/>
        <end position="124"/>
    </location>
</feature>
<accession>A0AAD8B4G4</accession>
<reference evidence="3" key="1">
    <citation type="journal article" date="2023" name="PLoS Negl. Trop. Dis.">
        <title>A genome sequence for Biomphalaria pfeifferi, the major vector snail for the human-infecting parasite Schistosoma mansoni.</title>
        <authorList>
            <person name="Bu L."/>
            <person name="Lu L."/>
            <person name="Laidemitt M.R."/>
            <person name="Zhang S.M."/>
            <person name="Mutuku M."/>
            <person name="Mkoji G."/>
            <person name="Steinauer M."/>
            <person name="Loker E.S."/>
        </authorList>
    </citation>
    <scope>NUCLEOTIDE SEQUENCE</scope>
    <source>
        <strain evidence="3">KasaAsao</strain>
    </source>
</reference>
<sequence length="124" mass="14187">MKRGLCMACSHFIILMPLLLQLASTILGSPFQRQHGHQLNVVNRIEPAHSDPAQLSATTNHPMNQPVNQPATTVKPRTTNVHKRRDATYIGSRCCYIDVLCIRSCSQRERPRQRQKKPRGMFRK</sequence>
<dbReference type="Proteomes" id="UP001233172">
    <property type="component" value="Unassembled WGS sequence"/>
</dbReference>
<evidence type="ECO:0000256" key="2">
    <source>
        <dbReference type="SAM" id="SignalP"/>
    </source>
</evidence>
<protein>
    <recommendedName>
        <fullName evidence="5">Secreted protein</fullName>
    </recommendedName>
</protein>
<reference evidence="3" key="2">
    <citation type="submission" date="2023-04" db="EMBL/GenBank/DDBJ databases">
        <authorList>
            <person name="Bu L."/>
            <person name="Lu L."/>
            <person name="Laidemitt M.R."/>
            <person name="Zhang S.M."/>
            <person name="Mutuku M."/>
            <person name="Mkoji G."/>
            <person name="Steinauer M."/>
            <person name="Loker E.S."/>
        </authorList>
    </citation>
    <scope>NUCLEOTIDE SEQUENCE</scope>
    <source>
        <strain evidence="3">KasaAsao</strain>
        <tissue evidence="3">Whole Snail</tissue>
    </source>
</reference>
<name>A0AAD8B4G4_BIOPF</name>
<dbReference type="AlphaFoldDB" id="A0AAD8B4G4"/>
<gene>
    <name evidence="3" type="ORF">Bpfe_024088</name>
</gene>
<evidence type="ECO:0008006" key="5">
    <source>
        <dbReference type="Google" id="ProtNLM"/>
    </source>
</evidence>
<evidence type="ECO:0000313" key="4">
    <source>
        <dbReference type="Proteomes" id="UP001233172"/>
    </source>
</evidence>
<comment type="caution">
    <text evidence="3">The sequence shown here is derived from an EMBL/GenBank/DDBJ whole genome shotgun (WGS) entry which is preliminary data.</text>
</comment>
<evidence type="ECO:0000313" key="3">
    <source>
        <dbReference type="EMBL" id="KAK0046440.1"/>
    </source>
</evidence>
<keyword evidence="2" id="KW-0732">Signal</keyword>
<keyword evidence="4" id="KW-1185">Reference proteome</keyword>
<feature type="signal peptide" evidence="2">
    <location>
        <begin position="1"/>
        <end position="28"/>
    </location>
</feature>
<feature type="compositionally biased region" description="Polar residues" evidence="1">
    <location>
        <begin position="53"/>
        <end position="74"/>
    </location>
</feature>
<proteinExistence type="predicted"/>
<evidence type="ECO:0000256" key="1">
    <source>
        <dbReference type="SAM" id="MobiDB-lite"/>
    </source>
</evidence>
<dbReference type="EMBL" id="JASAOG010000165">
    <property type="protein sequence ID" value="KAK0046440.1"/>
    <property type="molecule type" value="Genomic_DNA"/>
</dbReference>
<organism evidence="3 4">
    <name type="scientific">Biomphalaria pfeifferi</name>
    <name type="common">Bloodfluke planorb</name>
    <name type="synonym">Freshwater snail</name>
    <dbReference type="NCBI Taxonomy" id="112525"/>
    <lineage>
        <taxon>Eukaryota</taxon>
        <taxon>Metazoa</taxon>
        <taxon>Spiralia</taxon>
        <taxon>Lophotrochozoa</taxon>
        <taxon>Mollusca</taxon>
        <taxon>Gastropoda</taxon>
        <taxon>Heterobranchia</taxon>
        <taxon>Euthyneura</taxon>
        <taxon>Panpulmonata</taxon>
        <taxon>Hygrophila</taxon>
        <taxon>Lymnaeoidea</taxon>
        <taxon>Planorbidae</taxon>
        <taxon>Biomphalaria</taxon>
    </lineage>
</organism>